<keyword evidence="1 3" id="KW-0597">Phosphoprotein</keyword>
<evidence type="ECO:0000256" key="2">
    <source>
        <dbReference type="ARBA" id="ARBA00023125"/>
    </source>
</evidence>
<comment type="caution">
    <text evidence="6">The sequence shown here is derived from an EMBL/GenBank/DDBJ whole genome shotgun (WGS) entry which is preliminary data.</text>
</comment>
<feature type="modified residue" description="4-aspartylphosphate" evidence="3">
    <location>
        <position position="57"/>
    </location>
</feature>
<dbReference type="EMBL" id="JADWYR010000001">
    <property type="protein sequence ID" value="MBG9376928.1"/>
    <property type="molecule type" value="Genomic_DNA"/>
</dbReference>
<dbReference type="CDD" id="cd06170">
    <property type="entry name" value="LuxR_C_like"/>
    <property type="match status" value="1"/>
</dbReference>
<evidence type="ECO:0000259" key="5">
    <source>
        <dbReference type="PROSITE" id="PS50110"/>
    </source>
</evidence>
<dbReference type="InterPro" id="IPR016032">
    <property type="entry name" value="Sig_transdc_resp-reg_C-effctor"/>
</dbReference>
<dbReference type="Pfam" id="PF00072">
    <property type="entry name" value="Response_reg"/>
    <property type="match status" value="1"/>
</dbReference>
<dbReference type="AlphaFoldDB" id="A0A931E894"/>
<evidence type="ECO:0000313" key="6">
    <source>
        <dbReference type="EMBL" id="MBG9376928.1"/>
    </source>
</evidence>
<dbReference type="Proteomes" id="UP000628448">
    <property type="component" value="Unassembled WGS sequence"/>
</dbReference>
<dbReference type="InterPro" id="IPR000792">
    <property type="entry name" value="Tscrpt_reg_LuxR_C"/>
</dbReference>
<dbReference type="SUPFAM" id="SSF46894">
    <property type="entry name" value="C-terminal effector domain of the bipartite response regulators"/>
    <property type="match status" value="1"/>
</dbReference>
<dbReference type="CDD" id="cd17535">
    <property type="entry name" value="REC_NarL-like"/>
    <property type="match status" value="1"/>
</dbReference>
<gene>
    <name evidence="6" type="ORF">I5907_11815</name>
</gene>
<dbReference type="GO" id="GO:0000160">
    <property type="term" value="P:phosphorelay signal transduction system"/>
    <property type="evidence" value="ECO:0007669"/>
    <property type="project" value="InterPro"/>
</dbReference>
<dbReference type="SUPFAM" id="SSF52172">
    <property type="entry name" value="CheY-like"/>
    <property type="match status" value="1"/>
</dbReference>
<dbReference type="InterPro" id="IPR039420">
    <property type="entry name" value="WalR-like"/>
</dbReference>
<keyword evidence="7" id="KW-1185">Reference proteome</keyword>
<feature type="domain" description="Response regulatory" evidence="5">
    <location>
        <begin position="6"/>
        <end position="122"/>
    </location>
</feature>
<evidence type="ECO:0000313" key="7">
    <source>
        <dbReference type="Proteomes" id="UP000628448"/>
    </source>
</evidence>
<evidence type="ECO:0000259" key="4">
    <source>
        <dbReference type="PROSITE" id="PS50043"/>
    </source>
</evidence>
<reference evidence="6" key="1">
    <citation type="submission" date="2020-11" db="EMBL/GenBank/DDBJ databases">
        <title>Bacterial whole genome sequence for Panacibacter sp. DH6.</title>
        <authorList>
            <person name="Le V."/>
            <person name="Ko S."/>
            <person name="Ahn C.-Y."/>
            <person name="Oh H.-M."/>
        </authorList>
    </citation>
    <scope>NUCLEOTIDE SEQUENCE</scope>
    <source>
        <strain evidence="6">DH6</strain>
    </source>
</reference>
<accession>A0A931E894</accession>
<dbReference type="PRINTS" id="PR00038">
    <property type="entry name" value="HTHLUXR"/>
</dbReference>
<evidence type="ECO:0000256" key="3">
    <source>
        <dbReference type="PROSITE-ProRule" id="PRU00169"/>
    </source>
</evidence>
<dbReference type="GO" id="GO:0006355">
    <property type="term" value="P:regulation of DNA-templated transcription"/>
    <property type="evidence" value="ECO:0007669"/>
    <property type="project" value="InterPro"/>
</dbReference>
<proteinExistence type="predicted"/>
<dbReference type="SMART" id="SM00448">
    <property type="entry name" value="REC"/>
    <property type="match status" value="1"/>
</dbReference>
<dbReference type="InterPro" id="IPR058245">
    <property type="entry name" value="NreC/VraR/RcsB-like_REC"/>
</dbReference>
<dbReference type="Pfam" id="PF00196">
    <property type="entry name" value="GerE"/>
    <property type="match status" value="1"/>
</dbReference>
<dbReference type="PANTHER" id="PTHR43214">
    <property type="entry name" value="TWO-COMPONENT RESPONSE REGULATOR"/>
    <property type="match status" value="1"/>
</dbReference>
<dbReference type="SMART" id="SM00421">
    <property type="entry name" value="HTH_LUXR"/>
    <property type="match status" value="1"/>
</dbReference>
<dbReference type="Gene3D" id="3.40.50.2300">
    <property type="match status" value="1"/>
</dbReference>
<dbReference type="GO" id="GO:0003677">
    <property type="term" value="F:DNA binding"/>
    <property type="evidence" value="ECO:0007669"/>
    <property type="project" value="UniProtKB-KW"/>
</dbReference>
<dbReference type="InterPro" id="IPR011006">
    <property type="entry name" value="CheY-like_superfamily"/>
</dbReference>
<organism evidence="6 7">
    <name type="scientific">Panacibacter microcysteis</name>
    <dbReference type="NCBI Taxonomy" id="2793269"/>
    <lineage>
        <taxon>Bacteria</taxon>
        <taxon>Pseudomonadati</taxon>
        <taxon>Bacteroidota</taxon>
        <taxon>Chitinophagia</taxon>
        <taxon>Chitinophagales</taxon>
        <taxon>Chitinophagaceae</taxon>
        <taxon>Panacibacter</taxon>
    </lineage>
</organism>
<sequence length="214" mass="24103">MDKPIKIAIFDDHKHRRDALKLMISLRKDMQCVGDYENCNNLVYDLRGNIPDVVLMDINMPGIDGIEGVKLLSKYFPDTFIIMQTVFEEDDKIFNALLAGAHGYILKNAPNDKMIEGILEVVNGGAPMTPSIARRVLGHFNKKSDKANKELFNLSNREMDILNLLVKGYSHKMIAAELFIAVNTVNNHIKNIYQKLHVHSVSEAVATAIQKNIV</sequence>
<evidence type="ECO:0000256" key="1">
    <source>
        <dbReference type="ARBA" id="ARBA00022553"/>
    </source>
</evidence>
<dbReference type="InterPro" id="IPR001789">
    <property type="entry name" value="Sig_transdc_resp-reg_receiver"/>
</dbReference>
<feature type="domain" description="HTH luxR-type" evidence="4">
    <location>
        <begin position="147"/>
        <end position="212"/>
    </location>
</feature>
<keyword evidence="2" id="KW-0238">DNA-binding</keyword>
<dbReference type="PROSITE" id="PS50043">
    <property type="entry name" value="HTH_LUXR_2"/>
    <property type="match status" value="1"/>
</dbReference>
<name>A0A931E894_9BACT</name>
<dbReference type="PROSITE" id="PS50110">
    <property type="entry name" value="RESPONSE_REGULATORY"/>
    <property type="match status" value="1"/>
</dbReference>
<protein>
    <submittedName>
        <fullName evidence="6">Response regulator transcription factor</fullName>
    </submittedName>
</protein>
<dbReference type="RefSeq" id="WP_196990918.1">
    <property type="nucleotide sequence ID" value="NZ_JADWYR010000001.1"/>
</dbReference>
<dbReference type="PANTHER" id="PTHR43214:SF43">
    <property type="entry name" value="TWO-COMPONENT RESPONSE REGULATOR"/>
    <property type="match status" value="1"/>
</dbReference>